<keyword evidence="1" id="KW-0732">Signal</keyword>
<name>A0A4U0H0L8_9SPHI</name>
<accession>A0A4U0H0L8</accession>
<evidence type="ECO:0000256" key="1">
    <source>
        <dbReference type="SAM" id="SignalP"/>
    </source>
</evidence>
<evidence type="ECO:0000313" key="2">
    <source>
        <dbReference type="EMBL" id="TJY63742.1"/>
    </source>
</evidence>
<evidence type="ECO:0000313" key="3">
    <source>
        <dbReference type="Proteomes" id="UP000309872"/>
    </source>
</evidence>
<protein>
    <recommendedName>
        <fullName evidence="4">DUF4252 domain-containing protein</fullName>
    </recommendedName>
</protein>
<dbReference type="PROSITE" id="PS51257">
    <property type="entry name" value="PROKAR_LIPOPROTEIN"/>
    <property type="match status" value="1"/>
</dbReference>
<feature type="chain" id="PRO_5021027737" description="DUF4252 domain-containing protein" evidence="1">
    <location>
        <begin position="20"/>
        <end position="202"/>
    </location>
</feature>
<dbReference type="RefSeq" id="WP_136821734.1">
    <property type="nucleotide sequence ID" value="NZ_BMJX01000005.1"/>
</dbReference>
<comment type="caution">
    <text evidence="2">The sequence shown here is derived from an EMBL/GenBank/DDBJ whole genome shotgun (WGS) entry which is preliminary data.</text>
</comment>
<keyword evidence="3" id="KW-1185">Reference proteome</keyword>
<evidence type="ECO:0008006" key="4">
    <source>
        <dbReference type="Google" id="ProtNLM"/>
    </source>
</evidence>
<reference evidence="2 3" key="1">
    <citation type="submission" date="2019-04" db="EMBL/GenBank/DDBJ databases">
        <title>Sphingobacterium olei sp. nov., isolated from oil-contaminated soil.</title>
        <authorList>
            <person name="Liu B."/>
        </authorList>
    </citation>
    <scope>NUCLEOTIDE SEQUENCE [LARGE SCALE GENOMIC DNA]</scope>
    <source>
        <strain evidence="2 3">Y3L14</strain>
    </source>
</reference>
<dbReference type="Proteomes" id="UP000309872">
    <property type="component" value="Unassembled WGS sequence"/>
</dbReference>
<organism evidence="2 3">
    <name type="scientific">Sphingobacterium alkalisoli</name>
    <dbReference type="NCBI Taxonomy" id="1874115"/>
    <lineage>
        <taxon>Bacteria</taxon>
        <taxon>Pseudomonadati</taxon>
        <taxon>Bacteroidota</taxon>
        <taxon>Sphingobacteriia</taxon>
        <taxon>Sphingobacteriales</taxon>
        <taxon>Sphingobacteriaceae</taxon>
        <taxon>Sphingobacterium</taxon>
    </lineage>
</organism>
<feature type="signal peptide" evidence="1">
    <location>
        <begin position="1"/>
        <end position="19"/>
    </location>
</feature>
<gene>
    <name evidence="2" type="ORF">FAZ19_15850</name>
</gene>
<sequence length="202" mass="22522">MRPLIFILALSIASCVSGADEQNSSVPLTVAEHLETIKEAVSDEAKVPSKGYRTVSLYGNKLELSIPDYFTEMSPEMKHSKYPRANSPDVVYTDEDGAVNVAFNYTGTVVANNNISELQRELLKQLQATNPIDLTTRIETINGSEFAVFEFMSQAIDTRVYNLMFLTELDGRMLLGTFNCTEVLKGEWQPRAKEILSSLRKG</sequence>
<proteinExistence type="predicted"/>
<dbReference type="EMBL" id="SUKA01000005">
    <property type="protein sequence ID" value="TJY63742.1"/>
    <property type="molecule type" value="Genomic_DNA"/>
</dbReference>
<dbReference type="OrthoDB" id="249246at2"/>
<dbReference type="AlphaFoldDB" id="A0A4U0H0L8"/>